<keyword evidence="13 18" id="KW-0520">NAD</keyword>
<evidence type="ECO:0000256" key="19">
    <source>
        <dbReference type="SAM" id="SignalP"/>
    </source>
</evidence>
<evidence type="ECO:0000256" key="18">
    <source>
        <dbReference type="RuleBase" id="RU003403"/>
    </source>
</evidence>
<dbReference type="EMBL" id="MH577057">
    <property type="protein sequence ID" value="AZF98984.1"/>
    <property type="molecule type" value="Genomic_DNA"/>
</dbReference>
<comment type="similarity">
    <text evidence="3 18">Belongs to the complex I subunit 2 family.</text>
</comment>
<comment type="catalytic activity">
    <reaction evidence="17 18">
        <text>a ubiquinone + NADH + 5 H(+)(in) = a ubiquinol + NAD(+) + 4 H(+)(out)</text>
        <dbReference type="Rhea" id="RHEA:29091"/>
        <dbReference type="Rhea" id="RHEA-COMP:9565"/>
        <dbReference type="Rhea" id="RHEA-COMP:9566"/>
        <dbReference type="ChEBI" id="CHEBI:15378"/>
        <dbReference type="ChEBI" id="CHEBI:16389"/>
        <dbReference type="ChEBI" id="CHEBI:17976"/>
        <dbReference type="ChEBI" id="CHEBI:57540"/>
        <dbReference type="ChEBI" id="CHEBI:57945"/>
        <dbReference type="EC" id="7.1.1.2"/>
    </reaction>
</comment>
<keyword evidence="15 18" id="KW-0496">Mitochondrion</keyword>
<feature type="transmembrane region" description="Helical" evidence="18">
    <location>
        <begin position="271"/>
        <end position="289"/>
    </location>
</feature>
<dbReference type="InterPro" id="IPR001750">
    <property type="entry name" value="ND/Mrp_TM"/>
</dbReference>
<evidence type="ECO:0000256" key="8">
    <source>
        <dbReference type="ARBA" id="ARBA00022692"/>
    </source>
</evidence>
<evidence type="ECO:0000256" key="4">
    <source>
        <dbReference type="ARBA" id="ARBA00012944"/>
    </source>
</evidence>
<evidence type="ECO:0000256" key="17">
    <source>
        <dbReference type="ARBA" id="ARBA00049551"/>
    </source>
</evidence>
<keyword evidence="12 18" id="KW-1133">Transmembrane helix</keyword>
<evidence type="ECO:0000256" key="16">
    <source>
        <dbReference type="ARBA" id="ARBA00023136"/>
    </source>
</evidence>
<dbReference type="EC" id="7.1.1.2" evidence="4 18"/>
<feature type="signal peptide" evidence="19">
    <location>
        <begin position="1"/>
        <end position="22"/>
    </location>
</feature>
<evidence type="ECO:0000256" key="12">
    <source>
        <dbReference type="ARBA" id="ARBA00022989"/>
    </source>
</evidence>
<evidence type="ECO:0000256" key="2">
    <source>
        <dbReference type="ARBA" id="ARBA00004448"/>
    </source>
</evidence>
<protein>
    <recommendedName>
        <fullName evidence="5 18">NADH-ubiquinone oxidoreductase chain 2</fullName>
        <ecNumber evidence="4 18">7.1.1.2</ecNumber>
    </recommendedName>
</protein>
<keyword evidence="10 18" id="KW-1278">Translocase</keyword>
<evidence type="ECO:0000256" key="14">
    <source>
        <dbReference type="ARBA" id="ARBA00023075"/>
    </source>
</evidence>
<dbReference type="GO" id="GO:0005743">
    <property type="term" value="C:mitochondrial inner membrane"/>
    <property type="evidence" value="ECO:0007669"/>
    <property type="project" value="UniProtKB-SubCell"/>
</dbReference>
<evidence type="ECO:0000256" key="1">
    <source>
        <dbReference type="ARBA" id="ARBA00003257"/>
    </source>
</evidence>
<comment type="function">
    <text evidence="18">Core subunit of the mitochondrial membrane respiratory chain NADH dehydrogenase (Complex I) which catalyzes electron transfer from NADH through the respiratory chain, using ubiquinone as an electron acceptor. Essential for the catalytic activity and assembly of complex I.</text>
</comment>
<evidence type="ECO:0000256" key="7">
    <source>
        <dbReference type="ARBA" id="ARBA00022660"/>
    </source>
</evidence>
<dbReference type="PANTHER" id="PTHR46552:SF1">
    <property type="entry name" value="NADH-UBIQUINONE OXIDOREDUCTASE CHAIN 2"/>
    <property type="match status" value="1"/>
</dbReference>
<feature type="transmembrane region" description="Helical" evidence="18">
    <location>
        <begin position="318"/>
        <end position="337"/>
    </location>
</feature>
<keyword evidence="19" id="KW-0732">Signal</keyword>
<feature type="chain" id="PRO_5018028106" description="NADH-ubiquinone oxidoreductase chain 2" evidence="19">
    <location>
        <begin position="23"/>
        <end position="339"/>
    </location>
</feature>
<organism evidence="21">
    <name type="scientific">Chinolyda flagellicornis</name>
    <dbReference type="NCBI Taxonomy" id="2492400"/>
    <lineage>
        <taxon>Eukaryota</taxon>
        <taxon>Metazoa</taxon>
        <taxon>Ecdysozoa</taxon>
        <taxon>Arthropoda</taxon>
        <taxon>Hexapoda</taxon>
        <taxon>Insecta</taxon>
        <taxon>Pterygota</taxon>
        <taxon>Neoptera</taxon>
        <taxon>Endopterygota</taxon>
        <taxon>Hymenoptera</taxon>
        <taxon>Pamphilioidea</taxon>
        <taxon>Pamphiliidae</taxon>
        <taxon>Cephalciinae</taxon>
        <taxon>Chinolyda</taxon>
    </lineage>
</organism>
<evidence type="ECO:0000256" key="6">
    <source>
        <dbReference type="ARBA" id="ARBA00022448"/>
    </source>
</evidence>
<keyword evidence="11 18" id="KW-0249">Electron transport</keyword>
<evidence type="ECO:0000256" key="3">
    <source>
        <dbReference type="ARBA" id="ARBA00007012"/>
    </source>
</evidence>
<dbReference type="PRINTS" id="PR01436">
    <property type="entry name" value="NADHDHGNASE2"/>
</dbReference>
<evidence type="ECO:0000256" key="11">
    <source>
        <dbReference type="ARBA" id="ARBA00022982"/>
    </source>
</evidence>
<feature type="transmembrane region" description="Helical" evidence="18">
    <location>
        <begin position="198"/>
        <end position="216"/>
    </location>
</feature>
<dbReference type="InterPro" id="IPR003917">
    <property type="entry name" value="NADH_UbQ_OxRdtase_chain2"/>
</dbReference>
<feature type="transmembrane region" description="Helical" evidence="18">
    <location>
        <begin position="61"/>
        <end position="82"/>
    </location>
</feature>
<dbReference type="InterPro" id="IPR050175">
    <property type="entry name" value="Complex_I_Subunit_2"/>
</dbReference>
<dbReference type="GO" id="GO:0006120">
    <property type="term" value="P:mitochondrial electron transport, NADH to ubiquinone"/>
    <property type="evidence" value="ECO:0007669"/>
    <property type="project" value="InterPro"/>
</dbReference>
<name>A0A3G8FWC7_9HYME</name>
<evidence type="ECO:0000256" key="15">
    <source>
        <dbReference type="ARBA" id="ARBA00023128"/>
    </source>
</evidence>
<dbReference type="AlphaFoldDB" id="A0A3G8FWC7"/>
<proteinExistence type="inferred from homology"/>
<dbReference type="Pfam" id="PF00361">
    <property type="entry name" value="Proton_antipo_M"/>
    <property type="match status" value="1"/>
</dbReference>
<evidence type="ECO:0000256" key="10">
    <source>
        <dbReference type="ARBA" id="ARBA00022967"/>
    </source>
</evidence>
<gene>
    <name evidence="21" type="primary">ND2</name>
</gene>
<keyword evidence="8 18" id="KW-0812">Transmembrane</keyword>
<keyword evidence="16 18" id="KW-0472">Membrane</keyword>
<comment type="subcellular location">
    <subcellularLocation>
        <location evidence="2 18">Mitochondrion inner membrane</location>
        <topology evidence="2 18">Multi-pass membrane protein</topology>
    </subcellularLocation>
</comment>
<feature type="transmembrane region" description="Helical" evidence="18">
    <location>
        <begin position="237"/>
        <end position="259"/>
    </location>
</feature>
<keyword evidence="6" id="KW-0813">Transport</keyword>
<feature type="transmembrane region" description="Helical" evidence="18">
    <location>
        <begin position="94"/>
        <end position="114"/>
    </location>
</feature>
<comment type="function">
    <text evidence="1">Core subunit of the mitochondrial membrane respiratory chain NADH dehydrogenase (Complex I) that is believed to belong to the minimal assembly required for catalysis. Complex I functions in the transfer of electrons from NADH to the respiratory chain. The immediate electron acceptor for the enzyme is believed to be ubiquinone.</text>
</comment>
<geneLocation type="mitochondrion" evidence="21"/>
<evidence type="ECO:0000256" key="13">
    <source>
        <dbReference type="ARBA" id="ARBA00023027"/>
    </source>
</evidence>
<keyword evidence="9 18" id="KW-0999">Mitochondrion inner membrane</keyword>
<accession>A0A3G8FWC7</accession>
<sequence length="339" mass="40176">MMNYNSTKLMFLILLMMSTILSISSYSWFSMWMGLEMNLMAFIMIMSNYKNMMNSESSIKYFMVQALTSTIFLSSIIMLILEVDYNNVDYIMKLTLNLSLMIKMGAAPFHLWFIQILNNMNWMSCLILMTWQKISPMIILSYFMNNYIIILIMMISIITGSIGGINQSFLRTIMGYSSINNLGWLLMCMMISETLWNFYFIMYSMLNMVMIFMFNSMKMFHINQSYSINNIKPLTKFLINLNILSLGGLPPFLGFLPKWMTLKMMLMNNMIFYSLLMMMMSLITLYYYLQINFSSMMLNYYNQKFNNNSFFNKNMMNYLYMLTFLSMTTLSVSSMMFNF</sequence>
<feature type="domain" description="NADH:quinone oxidoreductase/Mrp antiporter transmembrane" evidence="20">
    <location>
        <begin position="25"/>
        <end position="284"/>
    </location>
</feature>
<keyword evidence="7 18" id="KW-0679">Respiratory chain</keyword>
<feature type="transmembrane region" description="Helical" evidence="18">
    <location>
        <begin position="147"/>
        <end position="166"/>
    </location>
</feature>
<reference evidence="21" key="1">
    <citation type="journal article" date="2018" name="Int. J. Biol. Macromol.">
        <title>The first mitogenomes of the superfamily Pamphilioidea (Hymenoptera: Symphyta): Mitogenome architecture and phylogenetic inference.</title>
        <authorList>
            <person name="Niu G."/>
            <person name="Korkmaz E.M."/>
            <person name="Dogan O."/>
            <person name="Zhang Y."/>
            <person name="Aydemir M.N."/>
            <person name="Budak M."/>
            <person name="Du S."/>
            <person name="Basibuyuk H.H."/>
            <person name="Wei M."/>
        </authorList>
    </citation>
    <scope>NUCLEOTIDE SEQUENCE</scope>
</reference>
<dbReference type="GO" id="GO:0008137">
    <property type="term" value="F:NADH dehydrogenase (ubiquinone) activity"/>
    <property type="evidence" value="ECO:0007669"/>
    <property type="project" value="UniProtKB-EC"/>
</dbReference>
<keyword evidence="14 18" id="KW-0830">Ubiquinone</keyword>
<evidence type="ECO:0000256" key="5">
    <source>
        <dbReference type="ARBA" id="ARBA00021008"/>
    </source>
</evidence>
<evidence type="ECO:0000313" key="21">
    <source>
        <dbReference type="EMBL" id="AZF98984.1"/>
    </source>
</evidence>
<dbReference type="PANTHER" id="PTHR46552">
    <property type="entry name" value="NADH-UBIQUINONE OXIDOREDUCTASE CHAIN 2"/>
    <property type="match status" value="1"/>
</dbReference>
<evidence type="ECO:0000256" key="9">
    <source>
        <dbReference type="ARBA" id="ARBA00022792"/>
    </source>
</evidence>
<evidence type="ECO:0000259" key="20">
    <source>
        <dbReference type="Pfam" id="PF00361"/>
    </source>
</evidence>